<dbReference type="InterPro" id="IPR011060">
    <property type="entry name" value="RibuloseP-bd_barrel"/>
</dbReference>
<dbReference type="EMBL" id="CP045871">
    <property type="protein sequence ID" value="QGG79740.1"/>
    <property type="molecule type" value="Genomic_DNA"/>
</dbReference>
<feature type="active site" description="Proton acceptor" evidence="9">
    <location>
        <position position="49"/>
    </location>
</feature>
<keyword evidence="12" id="KW-1185">Reference proteome</keyword>
<reference evidence="11 12" key="1">
    <citation type="submission" date="2019-11" db="EMBL/GenBank/DDBJ databases">
        <authorList>
            <person name="Khan S.A."/>
            <person name="Jeon C.O."/>
            <person name="Chun B.H."/>
        </authorList>
    </citation>
    <scope>NUCLEOTIDE SEQUENCE [LARGE SCALE GENOMIC DNA]</scope>
    <source>
        <strain evidence="11 12">IMCC 1097</strain>
    </source>
</reference>
<dbReference type="FunFam" id="3.20.20.70:FF:000037">
    <property type="entry name" value="Tryptophan synthase alpha chain"/>
    <property type="match status" value="1"/>
</dbReference>
<evidence type="ECO:0000256" key="3">
    <source>
        <dbReference type="ARBA" id="ARBA00011270"/>
    </source>
</evidence>
<gene>
    <name evidence="9" type="primary">trpA</name>
    <name evidence="11" type="ORF">GH975_03805</name>
</gene>
<dbReference type="SUPFAM" id="SSF51366">
    <property type="entry name" value="Ribulose-phoshate binding barrel"/>
    <property type="match status" value="1"/>
</dbReference>
<sequence>MSRISGCLSALRAEGRKALIPYVMGGDPTPAVTVELLHSMVRAGANVIELGMPFSDPFADGPTIQLAGERALRAGTNVTTILNIVAEFRKDDDATPIVLMGYLNPVERMGYPLFCQAAHDAGVDGLLLVDMPPEERELVAEHCDRLGLDTVFLAAPTTVDERLASIAQATQGYLYYVSLKGITGSGALNVDEVAERVAHIRTLTDVPVIVGFGIKTGEQARAIGDCSDGVIIGSRLVSTMQSLADTPEQIPGAIGAIIAEIRYAMDEAV</sequence>
<protein>
    <recommendedName>
        <fullName evidence="9">Tryptophan synthase alpha chain</fullName>
        <ecNumber evidence="9">4.2.1.20</ecNumber>
    </recommendedName>
</protein>
<evidence type="ECO:0000256" key="9">
    <source>
        <dbReference type="HAMAP-Rule" id="MF_00131"/>
    </source>
</evidence>
<dbReference type="UniPathway" id="UPA00035">
    <property type="reaction ID" value="UER00044"/>
</dbReference>
<dbReference type="KEGG" id="llp:GH975_03805"/>
<dbReference type="PANTHER" id="PTHR43406:SF1">
    <property type="entry name" value="TRYPTOPHAN SYNTHASE ALPHA CHAIN, CHLOROPLASTIC"/>
    <property type="match status" value="1"/>
</dbReference>
<evidence type="ECO:0000256" key="6">
    <source>
        <dbReference type="ARBA" id="ARBA00023141"/>
    </source>
</evidence>
<comment type="similarity">
    <text evidence="9 10">Belongs to the TrpA family.</text>
</comment>
<feature type="active site" description="Proton acceptor" evidence="9">
    <location>
        <position position="60"/>
    </location>
</feature>
<evidence type="ECO:0000256" key="10">
    <source>
        <dbReference type="RuleBase" id="RU003662"/>
    </source>
</evidence>
<evidence type="ECO:0000256" key="1">
    <source>
        <dbReference type="ARBA" id="ARBA00003365"/>
    </source>
</evidence>
<evidence type="ECO:0000256" key="2">
    <source>
        <dbReference type="ARBA" id="ARBA00004733"/>
    </source>
</evidence>
<dbReference type="OrthoDB" id="9804578at2"/>
<evidence type="ECO:0000256" key="7">
    <source>
        <dbReference type="ARBA" id="ARBA00023239"/>
    </source>
</evidence>
<comment type="function">
    <text evidence="1 9">The alpha subunit is responsible for the aldol cleavage of indoleglycerol phosphate to indole and glyceraldehyde 3-phosphate.</text>
</comment>
<dbReference type="NCBIfam" id="TIGR00262">
    <property type="entry name" value="trpA"/>
    <property type="match status" value="1"/>
</dbReference>
<dbReference type="InterPro" id="IPR002028">
    <property type="entry name" value="Trp_synthase_suA"/>
</dbReference>
<dbReference type="PANTHER" id="PTHR43406">
    <property type="entry name" value="TRYPTOPHAN SYNTHASE, ALPHA CHAIN"/>
    <property type="match status" value="1"/>
</dbReference>
<accession>A0A5Q2QD21</accession>
<organism evidence="11 12">
    <name type="scientific">Litorivicinus lipolyticus</name>
    <dbReference type="NCBI Taxonomy" id="418701"/>
    <lineage>
        <taxon>Bacteria</taxon>
        <taxon>Pseudomonadati</taxon>
        <taxon>Pseudomonadota</taxon>
        <taxon>Gammaproteobacteria</taxon>
        <taxon>Oceanospirillales</taxon>
        <taxon>Litorivicinaceae</taxon>
        <taxon>Litorivicinus</taxon>
    </lineage>
</organism>
<dbReference type="GO" id="GO:0004834">
    <property type="term" value="F:tryptophan synthase activity"/>
    <property type="evidence" value="ECO:0007669"/>
    <property type="project" value="UniProtKB-UniRule"/>
</dbReference>
<dbReference type="AlphaFoldDB" id="A0A5Q2QD21"/>
<name>A0A5Q2QD21_9GAMM</name>
<comment type="pathway">
    <text evidence="2 9">Amino-acid biosynthesis; L-tryptophan biosynthesis; L-tryptophan from chorismate: step 5/5.</text>
</comment>
<dbReference type="Proteomes" id="UP000388235">
    <property type="component" value="Chromosome"/>
</dbReference>
<dbReference type="Gene3D" id="3.20.20.70">
    <property type="entry name" value="Aldolase class I"/>
    <property type="match status" value="1"/>
</dbReference>
<evidence type="ECO:0000256" key="4">
    <source>
        <dbReference type="ARBA" id="ARBA00022605"/>
    </source>
</evidence>
<comment type="subunit">
    <text evidence="3 9">Tetramer of two alpha and two beta chains.</text>
</comment>
<dbReference type="CDD" id="cd04724">
    <property type="entry name" value="Tryptophan_synthase_alpha"/>
    <property type="match status" value="1"/>
</dbReference>
<dbReference type="Pfam" id="PF00290">
    <property type="entry name" value="Trp_syntA"/>
    <property type="match status" value="1"/>
</dbReference>
<evidence type="ECO:0000256" key="8">
    <source>
        <dbReference type="ARBA" id="ARBA00049047"/>
    </source>
</evidence>
<keyword evidence="6 9" id="KW-0057">Aromatic amino acid biosynthesis</keyword>
<keyword evidence="4 9" id="KW-0028">Amino-acid biosynthesis</keyword>
<keyword evidence="7 9" id="KW-0456">Lyase</keyword>
<dbReference type="RefSeq" id="WP_153713244.1">
    <property type="nucleotide sequence ID" value="NZ_CP045871.1"/>
</dbReference>
<dbReference type="EC" id="4.2.1.20" evidence="9"/>
<keyword evidence="5 9" id="KW-0822">Tryptophan biosynthesis</keyword>
<dbReference type="GO" id="GO:0005829">
    <property type="term" value="C:cytosol"/>
    <property type="evidence" value="ECO:0007669"/>
    <property type="project" value="TreeGrafter"/>
</dbReference>
<dbReference type="HAMAP" id="MF_00131">
    <property type="entry name" value="Trp_synth_alpha"/>
    <property type="match status" value="1"/>
</dbReference>
<dbReference type="InterPro" id="IPR013785">
    <property type="entry name" value="Aldolase_TIM"/>
</dbReference>
<evidence type="ECO:0000313" key="12">
    <source>
        <dbReference type="Proteomes" id="UP000388235"/>
    </source>
</evidence>
<evidence type="ECO:0000256" key="5">
    <source>
        <dbReference type="ARBA" id="ARBA00022822"/>
    </source>
</evidence>
<comment type="catalytic activity">
    <reaction evidence="8 9">
        <text>(1S,2R)-1-C-(indol-3-yl)glycerol 3-phosphate + L-serine = D-glyceraldehyde 3-phosphate + L-tryptophan + H2O</text>
        <dbReference type="Rhea" id="RHEA:10532"/>
        <dbReference type="ChEBI" id="CHEBI:15377"/>
        <dbReference type="ChEBI" id="CHEBI:33384"/>
        <dbReference type="ChEBI" id="CHEBI:57912"/>
        <dbReference type="ChEBI" id="CHEBI:58866"/>
        <dbReference type="ChEBI" id="CHEBI:59776"/>
        <dbReference type="EC" id="4.2.1.20"/>
    </reaction>
</comment>
<proteinExistence type="inferred from homology"/>
<evidence type="ECO:0000313" key="11">
    <source>
        <dbReference type="EMBL" id="QGG79740.1"/>
    </source>
</evidence>